<reference evidence="1" key="1">
    <citation type="journal article" date="2020" name="G3 (Bethesda)">
        <title>High-Quality Assemblies for Three Invasive Social Wasps from the &lt;i&gt;Vespula&lt;/i&gt; Genus.</title>
        <authorList>
            <person name="Harrop T.W.R."/>
            <person name="Guhlin J."/>
            <person name="McLaughlin G.M."/>
            <person name="Permina E."/>
            <person name="Stockwell P."/>
            <person name="Gilligan J."/>
            <person name="Le Lec M.F."/>
            <person name="Gruber M.A.M."/>
            <person name="Quinn O."/>
            <person name="Lovegrove M."/>
            <person name="Duncan E.J."/>
            <person name="Remnant E.J."/>
            <person name="Van Eeckhoven J."/>
            <person name="Graham B."/>
            <person name="Knapp R.A."/>
            <person name="Langford K.W."/>
            <person name="Kronenberg Z."/>
            <person name="Press M.O."/>
            <person name="Eacker S.M."/>
            <person name="Wilson-Rankin E.E."/>
            <person name="Purcell J."/>
            <person name="Lester P.J."/>
            <person name="Dearden P.K."/>
        </authorList>
    </citation>
    <scope>NUCLEOTIDE SEQUENCE</scope>
    <source>
        <strain evidence="1">Volc-1</strain>
    </source>
</reference>
<protein>
    <submittedName>
        <fullName evidence="1">Uncharacterized protein</fullName>
    </submittedName>
</protein>
<keyword evidence="2" id="KW-1185">Reference proteome</keyword>
<name>A0A834UHF3_VESPE</name>
<organism evidence="1 2">
    <name type="scientific">Vespula pensylvanica</name>
    <name type="common">Western yellow jacket</name>
    <name type="synonym">Wasp</name>
    <dbReference type="NCBI Taxonomy" id="30213"/>
    <lineage>
        <taxon>Eukaryota</taxon>
        <taxon>Metazoa</taxon>
        <taxon>Ecdysozoa</taxon>
        <taxon>Arthropoda</taxon>
        <taxon>Hexapoda</taxon>
        <taxon>Insecta</taxon>
        <taxon>Pterygota</taxon>
        <taxon>Neoptera</taxon>
        <taxon>Endopterygota</taxon>
        <taxon>Hymenoptera</taxon>
        <taxon>Apocrita</taxon>
        <taxon>Aculeata</taxon>
        <taxon>Vespoidea</taxon>
        <taxon>Vespidae</taxon>
        <taxon>Vespinae</taxon>
        <taxon>Vespula</taxon>
    </lineage>
</organism>
<evidence type="ECO:0000313" key="1">
    <source>
        <dbReference type="EMBL" id="KAF7439219.1"/>
    </source>
</evidence>
<gene>
    <name evidence="1" type="ORF">H0235_001610</name>
</gene>
<dbReference type="Proteomes" id="UP000600918">
    <property type="component" value="Unassembled WGS sequence"/>
</dbReference>
<dbReference type="AlphaFoldDB" id="A0A834UHF3"/>
<accession>A0A834UHF3</accession>
<evidence type="ECO:0000313" key="2">
    <source>
        <dbReference type="Proteomes" id="UP000600918"/>
    </source>
</evidence>
<proteinExistence type="predicted"/>
<sequence length="125" mass="14868">MEDRSVHVYPIHKDYQSWKLWHMRFGWSRLHYCKLALTTYVLLKAANPSSDSERYLVRFENGIRIISKFLELFQEFFSFVEMGKRSRTRTDGNSNIERDASRCECKWKGWNGERSAVDCPHSLIA</sequence>
<dbReference type="EMBL" id="JACSDY010000001">
    <property type="protein sequence ID" value="KAF7439219.1"/>
    <property type="molecule type" value="Genomic_DNA"/>
</dbReference>
<comment type="caution">
    <text evidence="1">The sequence shown here is derived from an EMBL/GenBank/DDBJ whole genome shotgun (WGS) entry which is preliminary data.</text>
</comment>